<protein>
    <submittedName>
        <fullName evidence="1">ABC transporter substrate-binding protein</fullName>
    </submittedName>
</protein>
<dbReference type="Gene3D" id="3.40.50.2300">
    <property type="match status" value="2"/>
</dbReference>
<gene>
    <name evidence="1" type="ORF">HAV00_33115</name>
</gene>
<reference evidence="1 2" key="1">
    <citation type="journal article" date="2020" name="Int. J. Syst. Evol. Microbiol.">
        <title>Description and complete genome sequences of Bradyrhizobium symbiodeficiens sp. nov., a non-symbiotic bacterium associated with legumes native to Canada.</title>
        <authorList>
            <person name="Bromfield E.S.P."/>
            <person name="Cloutier S."/>
            <person name="Nguyen H.D.T."/>
        </authorList>
    </citation>
    <scope>NUCLEOTIDE SEQUENCE [LARGE SCALE GENOMIC DNA]</scope>
    <source>
        <strain evidence="1 2">101S1MB</strain>
    </source>
</reference>
<dbReference type="PANTHER" id="PTHR35271">
    <property type="entry name" value="ABC TRANSPORTER, SUBSTRATE-BINDING LIPOPROTEIN-RELATED"/>
    <property type="match status" value="1"/>
</dbReference>
<dbReference type="RefSeq" id="WP_244637345.1">
    <property type="nucleotide sequence ID" value="NZ_CP050066.2"/>
</dbReference>
<evidence type="ECO:0000313" key="1">
    <source>
        <dbReference type="EMBL" id="WWE92044.1"/>
    </source>
</evidence>
<dbReference type="InterPro" id="IPR007487">
    <property type="entry name" value="ABC_transpt-TYRBP-like"/>
</dbReference>
<sequence>MERREFIAAAAAMLVWPGRLRSQGVRRRLGFLAVGDGSGQSLNPAEFVFFDALRSLGWVEGKNLAIAHRFSQPPDRLPASVADLIAFNPDVLVAPGPQAAVALKSATSTIPIVFVGIADPVRLGLVESLSRPGANITGLTTNVPDDFLAKRFEILRELVPGASKIALLVNPDNPMARPYLAETMPGISRKLGVALLIVEATKVEEIDSAFASAVTQHADAMLDFGDTLTYVQAPRIIALAAKYGLPANYMFRHYANGGLSVYGVDASDLMRRAGSIVDKILKGTKPSELPVERPTKFELVINMKTAKALGLTVPPSLLVRADEVIE</sequence>
<dbReference type="Pfam" id="PF04392">
    <property type="entry name" value="ABC_sub_bind"/>
    <property type="match status" value="1"/>
</dbReference>
<organism evidence="1 2">
    <name type="scientific">Bradyrhizobium symbiodeficiens</name>
    <dbReference type="NCBI Taxonomy" id="1404367"/>
    <lineage>
        <taxon>Bacteria</taxon>
        <taxon>Pseudomonadati</taxon>
        <taxon>Pseudomonadota</taxon>
        <taxon>Alphaproteobacteria</taxon>
        <taxon>Hyphomicrobiales</taxon>
        <taxon>Nitrobacteraceae</taxon>
        <taxon>Bradyrhizobium</taxon>
    </lineage>
</organism>
<dbReference type="Proteomes" id="UP000500895">
    <property type="component" value="Chromosome"/>
</dbReference>
<dbReference type="EMBL" id="CP050066">
    <property type="protein sequence ID" value="WWE92044.1"/>
    <property type="molecule type" value="Genomic_DNA"/>
</dbReference>
<accession>A0AAJ6N4G6</accession>
<proteinExistence type="predicted"/>
<evidence type="ECO:0000313" key="2">
    <source>
        <dbReference type="Proteomes" id="UP000500895"/>
    </source>
</evidence>
<name>A0AAJ6N4G6_9BRAD</name>
<dbReference type="CDD" id="cd06325">
    <property type="entry name" value="PBP1_ABC_unchar_transporter"/>
    <property type="match status" value="1"/>
</dbReference>
<dbReference type="AlphaFoldDB" id="A0AAJ6N4G6"/>
<dbReference type="PANTHER" id="PTHR35271:SF1">
    <property type="entry name" value="ABC TRANSPORTER, SUBSTRATE-BINDING LIPOPROTEIN"/>
    <property type="match status" value="1"/>
</dbReference>